<dbReference type="Pfam" id="PF00462">
    <property type="entry name" value="Glutaredoxin"/>
    <property type="match status" value="1"/>
</dbReference>
<evidence type="ECO:0000259" key="6">
    <source>
        <dbReference type="Pfam" id="PF00462"/>
    </source>
</evidence>
<sequence>MGNRFSISSRVDEKRIKEEISESPVVVYTRTHCGYCKRAKTLLNDEKIPFNEKNLDIFNEKFPEKYQEYVNGLVYTTSQTFVPQIFICGKFIGGFTELNALKMAGHLNEVVEECYREFGAVRLRKERL</sequence>
<evidence type="ECO:0000313" key="8">
    <source>
        <dbReference type="Proteomes" id="UP001608902"/>
    </source>
</evidence>
<protein>
    <recommendedName>
        <fullName evidence="6">Glutaredoxin domain-containing protein</fullName>
    </recommendedName>
</protein>
<comment type="similarity">
    <text evidence="1">Belongs to the glutaredoxin family.</text>
</comment>
<comment type="caution">
    <text evidence="7">The sequence shown here is derived from an EMBL/GenBank/DDBJ whole genome shotgun (WGS) entry which is preliminary data.</text>
</comment>
<organism evidence="7 8">
    <name type="scientific">Gnathostoma spinigerum</name>
    <dbReference type="NCBI Taxonomy" id="75299"/>
    <lineage>
        <taxon>Eukaryota</taxon>
        <taxon>Metazoa</taxon>
        <taxon>Ecdysozoa</taxon>
        <taxon>Nematoda</taxon>
        <taxon>Chromadorea</taxon>
        <taxon>Rhabditida</taxon>
        <taxon>Spirurina</taxon>
        <taxon>Gnathostomatomorpha</taxon>
        <taxon>Gnathostomatoidea</taxon>
        <taxon>Gnathostomatidae</taxon>
        <taxon>Gnathostoma</taxon>
    </lineage>
</organism>
<dbReference type="PANTHER" id="PTHR46679:SF1">
    <property type="entry name" value="GLUTAREDOXIN-2, MITOCHONDRIAL"/>
    <property type="match status" value="1"/>
</dbReference>
<evidence type="ECO:0000313" key="7">
    <source>
        <dbReference type="EMBL" id="MFH4978123.1"/>
    </source>
</evidence>
<dbReference type="SUPFAM" id="SSF52833">
    <property type="entry name" value="Thioredoxin-like"/>
    <property type="match status" value="1"/>
</dbReference>
<gene>
    <name evidence="7" type="ORF">AB6A40_004832</name>
</gene>
<evidence type="ECO:0000256" key="4">
    <source>
        <dbReference type="ARBA" id="ARBA00023157"/>
    </source>
</evidence>
<dbReference type="InterPro" id="IPR036249">
    <property type="entry name" value="Thioredoxin-like_sf"/>
</dbReference>
<evidence type="ECO:0000256" key="2">
    <source>
        <dbReference type="ARBA" id="ARBA00022448"/>
    </source>
</evidence>
<dbReference type="AlphaFoldDB" id="A0ABD6EDU6"/>
<dbReference type="EMBL" id="JBGFUD010002887">
    <property type="protein sequence ID" value="MFH4978123.1"/>
    <property type="molecule type" value="Genomic_DNA"/>
</dbReference>
<dbReference type="PROSITE" id="PS51354">
    <property type="entry name" value="GLUTAREDOXIN_2"/>
    <property type="match status" value="1"/>
</dbReference>
<keyword evidence="8" id="KW-1185">Reference proteome</keyword>
<evidence type="ECO:0000256" key="1">
    <source>
        <dbReference type="ARBA" id="ARBA00007787"/>
    </source>
</evidence>
<evidence type="ECO:0000256" key="3">
    <source>
        <dbReference type="ARBA" id="ARBA00022982"/>
    </source>
</evidence>
<accession>A0ABD6EDU6</accession>
<keyword evidence="4" id="KW-1015">Disulfide bond</keyword>
<name>A0ABD6EDU6_9BILA</name>
<keyword evidence="2" id="KW-0813">Transport</keyword>
<dbReference type="PANTHER" id="PTHR46679">
    <property type="match status" value="1"/>
</dbReference>
<dbReference type="InterPro" id="IPR002109">
    <property type="entry name" value="Glutaredoxin"/>
</dbReference>
<dbReference type="Gene3D" id="3.40.30.10">
    <property type="entry name" value="Glutaredoxin"/>
    <property type="match status" value="1"/>
</dbReference>
<keyword evidence="3" id="KW-0249">Electron transport</keyword>
<reference evidence="7 8" key="1">
    <citation type="submission" date="2024-08" db="EMBL/GenBank/DDBJ databases">
        <title>Gnathostoma spinigerum genome.</title>
        <authorList>
            <person name="Gonzalez-Bertolin B."/>
            <person name="Monzon S."/>
            <person name="Zaballos A."/>
            <person name="Jimenez P."/>
            <person name="Dekumyoy P."/>
            <person name="Varona S."/>
            <person name="Cuesta I."/>
            <person name="Sumanam S."/>
            <person name="Adisakwattana P."/>
            <person name="Gasser R.B."/>
            <person name="Hernandez-Gonzalez A."/>
            <person name="Young N.D."/>
            <person name="Perteguer M.J."/>
        </authorList>
    </citation>
    <scope>NUCLEOTIDE SEQUENCE [LARGE SCALE GENOMIC DNA]</scope>
    <source>
        <strain evidence="7">AL3</strain>
        <tissue evidence="7">Liver</tissue>
    </source>
</reference>
<feature type="domain" description="Glutaredoxin" evidence="6">
    <location>
        <begin position="25"/>
        <end position="92"/>
    </location>
</feature>
<proteinExistence type="inferred from homology"/>
<keyword evidence="5" id="KW-0676">Redox-active center</keyword>
<dbReference type="Proteomes" id="UP001608902">
    <property type="component" value="Unassembled WGS sequence"/>
</dbReference>
<dbReference type="InterPro" id="IPR014025">
    <property type="entry name" value="Glutaredoxin_subgr"/>
</dbReference>
<dbReference type="PRINTS" id="PR00160">
    <property type="entry name" value="GLUTAREDOXIN"/>
</dbReference>
<evidence type="ECO:0000256" key="5">
    <source>
        <dbReference type="ARBA" id="ARBA00023284"/>
    </source>
</evidence>